<dbReference type="InterPro" id="IPR000064">
    <property type="entry name" value="NLP_P60_dom"/>
</dbReference>
<sequence>MKIACIIVQVADIYRDHTFSSEVVTQALMSEEVAVLDTYENWSRVEQWDGYKGWINNFFLSEIVESDKSPRFFPGMQRYDKLVLKSFTSDELRNDIISYCKELLGIPYKWGGKSHFGYDCSGLVQMAFKI</sequence>
<dbReference type="Pfam" id="PF00877">
    <property type="entry name" value="NLPC_P60"/>
    <property type="match status" value="1"/>
</dbReference>
<dbReference type="EMBL" id="UINC01112140">
    <property type="protein sequence ID" value="SVC80868.1"/>
    <property type="molecule type" value="Genomic_DNA"/>
</dbReference>
<dbReference type="PANTHER" id="PTHR47053">
    <property type="entry name" value="MUREIN DD-ENDOPEPTIDASE MEPH-RELATED"/>
    <property type="match status" value="1"/>
</dbReference>
<proteinExistence type="inferred from homology"/>
<evidence type="ECO:0000256" key="1">
    <source>
        <dbReference type="ARBA" id="ARBA00007074"/>
    </source>
</evidence>
<protein>
    <recommendedName>
        <fullName evidence="8">NlpC/P60 domain-containing protein</fullName>
    </recommendedName>
</protein>
<evidence type="ECO:0000256" key="2">
    <source>
        <dbReference type="ARBA" id="ARBA00022670"/>
    </source>
</evidence>
<keyword evidence="2" id="KW-0645">Protease</keyword>
<evidence type="ECO:0000256" key="4">
    <source>
        <dbReference type="ARBA" id="ARBA00022807"/>
    </source>
</evidence>
<dbReference type="SUPFAM" id="SSF54001">
    <property type="entry name" value="Cysteine proteinases"/>
    <property type="match status" value="1"/>
</dbReference>
<dbReference type="GO" id="GO:0006508">
    <property type="term" value="P:proteolysis"/>
    <property type="evidence" value="ECO:0007669"/>
    <property type="project" value="UniProtKB-KW"/>
</dbReference>
<keyword evidence="4" id="KW-0788">Thiol protease</keyword>
<evidence type="ECO:0008006" key="8">
    <source>
        <dbReference type="Google" id="ProtNLM"/>
    </source>
</evidence>
<dbReference type="Gene3D" id="2.30.30.40">
    <property type="entry name" value="SH3 Domains"/>
    <property type="match status" value="1"/>
</dbReference>
<dbReference type="PANTHER" id="PTHR47053:SF1">
    <property type="entry name" value="MUREIN DD-ENDOPEPTIDASE MEPH-RELATED"/>
    <property type="match status" value="1"/>
</dbReference>
<dbReference type="InterPro" id="IPR038765">
    <property type="entry name" value="Papain-like_cys_pep_sf"/>
</dbReference>
<feature type="domain" description="NlpC/P60" evidence="5">
    <location>
        <begin position="105"/>
        <end position="129"/>
    </location>
</feature>
<dbReference type="AlphaFoldDB" id="A0A382Q7D8"/>
<dbReference type="Pfam" id="PF08239">
    <property type="entry name" value="SH3_3"/>
    <property type="match status" value="1"/>
</dbReference>
<feature type="non-terminal residue" evidence="7">
    <location>
        <position position="130"/>
    </location>
</feature>
<name>A0A382Q7D8_9ZZZZ</name>
<dbReference type="InterPro" id="IPR051202">
    <property type="entry name" value="Peptidase_C40"/>
</dbReference>
<feature type="domain" description="SH3b" evidence="6">
    <location>
        <begin position="18"/>
        <end position="57"/>
    </location>
</feature>
<reference evidence="7" key="1">
    <citation type="submission" date="2018-05" db="EMBL/GenBank/DDBJ databases">
        <authorList>
            <person name="Lanie J.A."/>
            <person name="Ng W.-L."/>
            <person name="Kazmierczak K.M."/>
            <person name="Andrzejewski T.M."/>
            <person name="Davidsen T.M."/>
            <person name="Wayne K.J."/>
            <person name="Tettelin H."/>
            <person name="Glass J.I."/>
            <person name="Rusch D."/>
            <person name="Podicherti R."/>
            <person name="Tsui H.-C.T."/>
            <person name="Winkler M.E."/>
        </authorList>
    </citation>
    <scope>NUCLEOTIDE SEQUENCE</scope>
</reference>
<accession>A0A382Q7D8</accession>
<gene>
    <name evidence="7" type="ORF">METZ01_LOCUS333722</name>
</gene>
<evidence type="ECO:0000313" key="7">
    <source>
        <dbReference type="EMBL" id="SVC80868.1"/>
    </source>
</evidence>
<comment type="similarity">
    <text evidence="1">Belongs to the peptidase C40 family.</text>
</comment>
<dbReference type="InterPro" id="IPR003646">
    <property type="entry name" value="SH3-like_bac-type"/>
</dbReference>
<dbReference type="Gene3D" id="3.90.1720.10">
    <property type="entry name" value="endopeptidase domain like (from Nostoc punctiforme)"/>
    <property type="match status" value="1"/>
</dbReference>
<dbReference type="GO" id="GO:0008234">
    <property type="term" value="F:cysteine-type peptidase activity"/>
    <property type="evidence" value="ECO:0007669"/>
    <property type="project" value="UniProtKB-KW"/>
</dbReference>
<organism evidence="7">
    <name type="scientific">marine metagenome</name>
    <dbReference type="NCBI Taxonomy" id="408172"/>
    <lineage>
        <taxon>unclassified sequences</taxon>
        <taxon>metagenomes</taxon>
        <taxon>ecological metagenomes</taxon>
    </lineage>
</organism>
<evidence type="ECO:0000259" key="6">
    <source>
        <dbReference type="Pfam" id="PF08239"/>
    </source>
</evidence>
<keyword evidence="3" id="KW-0378">Hydrolase</keyword>
<evidence type="ECO:0000259" key="5">
    <source>
        <dbReference type="Pfam" id="PF00877"/>
    </source>
</evidence>
<evidence type="ECO:0000256" key="3">
    <source>
        <dbReference type="ARBA" id="ARBA00022801"/>
    </source>
</evidence>